<comment type="caution">
    <text evidence="2">The sequence shown here is derived from an EMBL/GenBank/DDBJ whole genome shotgun (WGS) entry which is preliminary data.</text>
</comment>
<protein>
    <submittedName>
        <fullName evidence="2">Uncharacterized protein</fullName>
    </submittedName>
</protein>
<feature type="compositionally biased region" description="Polar residues" evidence="1">
    <location>
        <begin position="16"/>
        <end position="29"/>
    </location>
</feature>
<sequence length="204" mass="23579">MIRNASTSNRKMRNKFGSTSTCGSSQVPSDQQLQTYTDHYGGKWVGKKRYFVNILIYTYESLGSVRHIMVGKPTKLSTDTTATEFTVAEPPWSTLYEKRCELEVYCRWQGLRVTKARSAELLRDEPANILSHLEQENNQMQLRLDHFHAIQKVSKHLKGKAQERAMKFINEITALDDERDISDFSDSSNDDFQKFLPSNIRRCC</sequence>
<accession>A0AAW2CVY7</accession>
<keyword evidence="3" id="KW-1185">Reference proteome</keyword>
<evidence type="ECO:0000256" key="1">
    <source>
        <dbReference type="SAM" id="MobiDB-lite"/>
    </source>
</evidence>
<dbReference type="Proteomes" id="UP001459277">
    <property type="component" value="Unassembled WGS sequence"/>
</dbReference>
<evidence type="ECO:0000313" key="2">
    <source>
        <dbReference type="EMBL" id="KAL0001295.1"/>
    </source>
</evidence>
<evidence type="ECO:0000313" key="3">
    <source>
        <dbReference type="Proteomes" id="UP001459277"/>
    </source>
</evidence>
<dbReference type="AlphaFoldDB" id="A0AAW2CVY7"/>
<gene>
    <name evidence="2" type="ORF">SO802_015076</name>
</gene>
<feature type="region of interest" description="Disordered" evidence="1">
    <location>
        <begin position="1"/>
        <end position="29"/>
    </location>
</feature>
<organism evidence="2 3">
    <name type="scientific">Lithocarpus litseifolius</name>
    <dbReference type="NCBI Taxonomy" id="425828"/>
    <lineage>
        <taxon>Eukaryota</taxon>
        <taxon>Viridiplantae</taxon>
        <taxon>Streptophyta</taxon>
        <taxon>Embryophyta</taxon>
        <taxon>Tracheophyta</taxon>
        <taxon>Spermatophyta</taxon>
        <taxon>Magnoliopsida</taxon>
        <taxon>eudicotyledons</taxon>
        <taxon>Gunneridae</taxon>
        <taxon>Pentapetalae</taxon>
        <taxon>rosids</taxon>
        <taxon>fabids</taxon>
        <taxon>Fagales</taxon>
        <taxon>Fagaceae</taxon>
        <taxon>Lithocarpus</taxon>
    </lineage>
</organism>
<name>A0AAW2CVY7_9ROSI</name>
<reference evidence="2 3" key="1">
    <citation type="submission" date="2024-01" db="EMBL/GenBank/DDBJ databases">
        <title>A telomere-to-telomere, gap-free genome of sweet tea (Lithocarpus litseifolius).</title>
        <authorList>
            <person name="Zhou J."/>
        </authorList>
    </citation>
    <scope>NUCLEOTIDE SEQUENCE [LARGE SCALE GENOMIC DNA]</scope>
    <source>
        <strain evidence="2">Zhou-2022a</strain>
        <tissue evidence="2">Leaf</tissue>
    </source>
</reference>
<proteinExistence type="predicted"/>
<dbReference type="EMBL" id="JAZDWU010000005">
    <property type="protein sequence ID" value="KAL0001295.1"/>
    <property type="molecule type" value="Genomic_DNA"/>
</dbReference>